<evidence type="ECO:0000256" key="3">
    <source>
        <dbReference type="SAM" id="Phobius"/>
    </source>
</evidence>
<dbReference type="SMART" id="SM00387">
    <property type="entry name" value="HATPase_c"/>
    <property type="match status" value="1"/>
</dbReference>
<dbReference type="InterPro" id="IPR001789">
    <property type="entry name" value="Sig_transdc_resp-reg_receiver"/>
</dbReference>
<sequence length="912" mass="104544">MKQLEMNGTQLLSRKKQHLWNIFKRDHSIAIFFCFQLTINALVIIQYDSQLIFTITVCILNTIFAITTQLIALTNKTILFKKICIFISKLSTLLIIALLDIQLKSALIILLHSFEVQEADTKYFCYFEIIATRAITLFIIIINFDLIAIISVSFQLILELNRLLQDREVKQIVQNQKNPLALSLISQQEQDNLWKNRIQMIPVSFIMIDSKTKKINFKNKTAHHFFSMFCETDQEFEDLLLHKLQFNLVQDNIDQICQSFSYLKIRQRLRSKQNRFQQQDNQNCGTPVPLSGSSGIQCISSKQGDSFDHNAFKFTLAEIITNLSDGLFQEYIINNSLELLCHQNYQGLVENANTNHTQQKKFQLSGSILTNQQNEEIILLLNDISKQNELQQLISQDEFKSKIVESFSHELRTPLNGAINFLSAFLQDTDLTEPNKKSYIIPAINSLRIQSYLISDIIDFTSSCANNLELFIKEFSMRELINEITSLFQMQFAEKHLEFRVDLMDCYTSTVTSDYSKLMQILVNLLQNSIKFSTEGLIVLKIQSHTKEILKFTVTDMGQGVSQSNISQIQLQLNNMKNQKEIQQNKKWHGFGLLISATLVQKLGPSDKSTIKFESDGINMGSKVSFFIKNQQVKHNSIKQPTIRQNTQRFQSSVHLTSSFNNLNGTIIQTSDQGLAMKNAQKQKKTQISSQKSNDNSMFSESVVLDSLDQKFGLLHPVEPSLITNILCGSPQKPVDRKHIGKNENSSQRSNNSKILSIQFIKQAEEQEDEELLQTYKRRKKCQCQRIMSVDDEIFNQKSIQMLLCKLGFEVILAFNGQQACVDILNIKKCGKKCQLLTLILMDYQMPILNGCQASEKLIQMMNDNIIPKIHIVGLTAFTNSNDIENCLKAGMSDVLHKPLNLKEFKEILTLI</sequence>
<dbReference type="InterPro" id="IPR005467">
    <property type="entry name" value="His_kinase_dom"/>
</dbReference>
<protein>
    <submittedName>
        <fullName evidence="6">Uncharacterized protein</fullName>
    </submittedName>
</protein>
<organism evidence="6 7">
    <name type="scientific">Paramecium octaurelia</name>
    <dbReference type="NCBI Taxonomy" id="43137"/>
    <lineage>
        <taxon>Eukaryota</taxon>
        <taxon>Sar</taxon>
        <taxon>Alveolata</taxon>
        <taxon>Ciliophora</taxon>
        <taxon>Intramacronucleata</taxon>
        <taxon>Oligohymenophorea</taxon>
        <taxon>Peniculida</taxon>
        <taxon>Parameciidae</taxon>
        <taxon>Paramecium</taxon>
    </lineage>
</organism>
<evidence type="ECO:0000256" key="1">
    <source>
        <dbReference type="ARBA" id="ARBA00022553"/>
    </source>
</evidence>
<dbReference type="Pfam" id="PF02518">
    <property type="entry name" value="HATPase_c"/>
    <property type="match status" value="1"/>
</dbReference>
<dbReference type="SMART" id="SM00448">
    <property type="entry name" value="REC"/>
    <property type="match status" value="1"/>
</dbReference>
<feature type="transmembrane region" description="Helical" evidence="3">
    <location>
        <begin position="51"/>
        <end position="73"/>
    </location>
</feature>
<evidence type="ECO:0000313" key="7">
    <source>
        <dbReference type="Proteomes" id="UP000683925"/>
    </source>
</evidence>
<dbReference type="SMART" id="SM00388">
    <property type="entry name" value="HisKA"/>
    <property type="match status" value="1"/>
</dbReference>
<keyword evidence="3" id="KW-0812">Transmembrane</keyword>
<dbReference type="OMA" id="KRDHSIA"/>
<feature type="modified residue" description="4-aspartylphosphate" evidence="2">
    <location>
        <position position="843"/>
    </location>
</feature>
<keyword evidence="7" id="KW-1185">Reference proteome</keyword>
<dbReference type="Proteomes" id="UP000683925">
    <property type="component" value="Unassembled WGS sequence"/>
</dbReference>
<comment type="caution">
    <text evidence="6">The sequence shown here is derived from an EMBL/GenBank/DDBJ whole genome shotgun (WGS) entry which is preliminary data.</text>
</comment>
<dbReference type="PANTHER" id="PTHR43719:SF28">
    <property type="entry name" value="PEROXIDE STRESS-ACTIVATED HISTIDINE KINASE MAK1-RELATED"/>
    <property type="match status" value="1"/>
</dbReference>
<evidence type="ECO:0000259" key="4">
    <source>
        <dbReference type="PROSITE" id="PS50109"/>
    </source>
</evidence>
<keyword evidence="1 2" id="KW-0597">Phosphoprotein</keyword>
<dbReference type="EMBL" id="CAJJDP010000143">
    <property type="protein sequence ID" value="CAD8207899.1"/>
    <property type="molecule type" value="Genomic_DNA"/>
</dbReference>
<dbReference type="Pfam" id="PF00072">
    <property type="entry name" value="Response_reg"/>
    <property type="match status" value="1"/>
</dbReference>
<feature type="transmembrane region" description="Helical" evidence="3">
    <location>
        <begin position="28"/>
        <end position="45"/>
    </location>
</feature>
<dbReference type="OrthoDB" id="60033at2759"/>
<dbReference type="InterPro" id="IPR050956">
    <property type="entry name" value="2C_system_His_kinase"/>
</dbReference>
<feature type="domain" description="Response regulatory" evidence="5">
    <location>
        <begin position="786"/>
        <end position="912"/>
    </location>
</feature>
<dbReference type="PROSITE" id="PS50109">
    <property type="entry name" value="HIS_KIN"/>
    <property type="match status" value="1"/>
</dbReference>
<dbReference type="PANTHER" id="PTHR43719">
    <property type="entry name" value="TWO-COMPONENT HISTIDINE KINASE"/>
    <property type="match status" value="1"/>
</dbReference>
<dbReference type="AlphaFoldDB" id="A0A8S1Y1U4"/>
<accession>A0A8S1Y1U4</accession>
<reference evidence="6" key="1">
    <citation type="submission" date="2021-01" db="EMBL/GenBank/DDBJ databases">
        <authorList>
            <consortium name="Genoscope - CEA"/>
            <person name="William W."/>
        </authorList>
    </citation>
    <scope>NUCLEOTIDE SEQUENCE</scope>
</reference>
<dbReference type="InterPro" id="IPR003594">
    <property type="entry name" value="HATPase_dom"/>
</dbReference>
<keyword evidence="3" id="KW-1133">Transmembrane helix</keyword>
<dbReference type="GO" id="GO:0000155">
    <property type="term" value="F:phosphorelay sensor kinase activity"/>
    <property type="evidence" value="ECO:0007669"/>
    <property type="project" value="InterPro"/>
</dbReference>
<dbReference type="PROSITE" id="PS50110">
    <property type="entry name" value="RESPONSE_REGULATORY"/>
    <property type="match status" value="1"/>
</dbReference>
<name>A0A8S1Y1U4_PAROT</name>
<evidence type="ECO:0000259" key="5">
    <source>
        <dbReference type="PROSITE" id="PS50110"/>
    </source>
</evidence>
<dbReference type="InterPro" id="IPR003661">
    <property type="entry name" value="HisK_dim/P_dom"/>
</dbReference>
<dbReference type="CDD" id="cd00082">
    <property type="entry name" value="HisKA"/>
    <property type="match status" value="1"/>
</dbReference>
<feature type="transmembrane region" description="Helical" evidence="3">
    <location>
        <begin position="134"/>
        <end position="158"/>
    </location>
</feature>
<keyword evidence="3" id="KW-0472">Membrane</keyword>
<dbReference type="CDD" id="cd17546">
    <property type="entry name" value="REC_hyHK_CKI1_RcsC-like"/>
    <property type="match status" value="1"/>
</dbReference>
<proteinExistence type="predicted"/>
<evidence type="ECO:0000313" key="6">
    <source>
        <dbReference type="EMBL" id="CAD8207899.1"/>
    </source>
</evidence>
<dbReference type="Pfam" id="PF00512">
    <property type="entry name" value="HisKA"/>
    <property type="match status" value="1"/>
</dbReference>
<feature type="domain" description="Histidine kinase" evidence="4">
    <location>
        <begin position="406"/>
        <end position="632"/>
    </location>
</feature>
<evidence type="ECO:0000256" key="2">
    <source>
        <dbReference type="PROSITE-ProRule" id="PRU00169"/>
    </source>
</evidence>
<gene>
    <name evidence="6" type="ORF">POCTA_138.1.T1420098</name>
</gene>